<organism evidence="2 3">
    <name type="scientific">Rhodocollybia butyracea</name>
    <dbReference type="NCBI Taxonomy" id="206335"/>
    <lineage>
        <taxon>Eukaryota</taxon>
        <taxon>Fungi</taxon>
        <taxon>Dikarya</taxon>
        <taxon>Basidiomycota</taxon>
        <taxon>Agaricomycotina</taxon>
        <taxon>Agaricomycetes</taxon>
        <taxon>Agaricomycetidae</taxon>
        <taxon>Agaricales</taxon>
        <taxon>Marasmiineae</taxon>
        <taxon>Omphalotaceae</taxon>
        <taxon>Rhodocollybia</taxon>
    </lineage>
</organism>
<dbReference type="EMBL" id="JADNRY010000725">
    <property type="protein sequence ID" value="KAF9028824.1"/>
    <property type="molecule type" value="Genomic_DNA"/>
</dbReference>
<gene>
    <name evidence="2" type="ORF">BDP27DRAFT_1375702</name>
</gene>
<dbReference type="AlphaFoldDB" id="A0A9P5TVG0"/>
<feature type="compositionally biased region" description="Polar residues" evidence="1">
    <location>
        <begin position="158"/>
        <end position="167"/>
    </location>
</feature>
<accession>A0A9P5TVG0</accession>
<keyword evidence="3" id="KW-1185">Reference proteome</keyword>
<dbReference type="Proteomes" id="UP000772434">
    <property type="component" value="Unassembled WGS sequence"/>
</dbReference>
<evidence type="ECO:0000313" key="2">
    <source>
        <dbReference type="EMBL" id="KAF9028824.1"/>
    </source>
</evidence>
<name>A0A9P5TVG0_9AGAR</name>
<feature type="region of interest" description="Disordered" evidence="1">
    <location>
        <begin position="90"/>
        <end position="167"/>
    </location>
</feature>
<evidence type="ECO:0000256" key="1">
    <source>
        <dbReference type="SAM" id="MobiDB-lite"/>
    </source>
</evidence>
<comment type="caution">
    <text evidence="2">The sequence shown here is derived from an EMBL/GenBank/DDBJ whole genome shotgun (WGS) entry which is preliminary data.</text>
</comment>
<evidence type="ECO:0000313" key="3">
    <source>
        <dbReference type="Proteomes" id="UP000772434"/>
    </source>
</evidence>
<sequence length="253" mass="28062">MARQKSHKKSKKIARWAFKKYTKAAGEASNGDPIWNVGISCKSEYVHVFLGTLPSNIELIVKIASGLGGPTPTTRDIRKQAMPARRLQARAQTVKNPFLKKNIAPNHSPAKRRLVLSSSEDEDSSDSGGIRQKRLKRSGGLETWASDKAVQRVDAPNPEQNSGEDGQNFLSLIGEKLLGRSHGSHFKWTCVHQVLQILSMPMSLSCAAQEADNPDCFDNYISFEPAMEHTMLNVDFIIEEDAIDSDTELEYPP</sequence>
<protein>
    <submittedName>
        <fullName evidence="2">Uncharacterized protein</fullName>
    </submittedName>
</protein>
<dbReference type="OrthoDB" id="2630497at2759"/>
<reference evidence="2" key="1">
    <citation type="submission" date="2020-11" db="EMBL/GenBank/DDBJ databases">
        <authorList>
            <consortium name="DOE Joint Genome Institute"/>
            <person name="Ahrendt S."/>
            <person name="Riley R."/>
            <person name="Andreopoulos W."/>
            <person name="Labutti K."/>
            <person name="Pangilinan J."/>
            <person name="Ruiz-Duenas F.J."/>
            <person name="Barrasa J.M."/>
            <person name="Sanchez-Garcia M."/>
            <person name="Camarero S."/>
            <person name="Miyauchi S."/>
            <person name="Serrano A."/>
            <person name="Linde D."/>
            <person name="Babiker R."/>
            <person name="Drula E."/>
            <person name="Ayuso-Fernandez I."/>
            <person name="Pacheco R."/>
            <person name="Padilla G."/>
            <person name="Ferreira P."/>
            <person name="Barriuso J."/>
            <person name="Kellner H."/>
            <person name="Castanera R."/>
            <person name="Alfaro M."/>
            <person name="Ramirez L."/>
            <person name="Pisabarro A.G."/>
            <person name="Kuo A."/>
            <person name="Tritt A."/>
            <person name="Lipzen A."/>
            <person name="He G."/>
            <person name="Yan M."/>
            <person name="Ng V."/>
            <person name="Cullen D."/>
            <person name="Martin F."/>
            <person name="Rosso M.-N."/>
            <person name="Henrissat B."/>
            <person name="Hibbett D."/>
            <person name="Martinez A.T."/>
            <person name="Grigoriev I.V."/>
        </authorList>
    </citation>
    <scope>NUCLEOTIDE SEQUENCE</scope>
    <source>
        <strain evidence="2">AH 40177</strain>
    </source>
</reference>
<proteinExistence type="predicted"/>